<feature type="domain" description="UDP-glucose/GDP-mannose dehydrogenase N-terminal" evidence="2">
    <location>
        <begin position="1"/>
        <end position="128"/>
    </location>
</feature>
<dbReference type="InterPro" id="IPR036291">
    <property type="entry name" value="NAD(P)-bd_dom_sf"/>
</dbReference>
<dbReference type="GO" id="GO:0016616">
    <property type="term" value="F:oxidoreductase activity, acting on the CH-OH group of donors, NAD or NADP as acceptor"/>
    <property type="evidence" value="ECO:0007669"/>
    <property type="project" value="InterPro"/>
</dbReference>
<dbReference type="Proteomes" id="UP000318093">
    <property type="component" value="Unassembled WGS sequence"/>
</dbReference>
<organism evidence="3 4">
    <name type="scientific">Candidatus Segetimicrobium genomatis</name>
    <dbReference type="NCBI Taxonomy" id="2569760"/>
    <lineage>
        <taxon>Bacteria</taxon>
        <taxon>Bacillati</taxon>
        <taxon>Candidatus Sysuimicrobiota</taxon>
        <taxon>Candidatus Sysuimicrobiia</taxon>
        <taxon>Candidatus Sysuimicrobiales</taxon>
        <taxon>Candidatus Segetimicrobiaceae</taxon>
        <taxon>Candidatus Segetimicrobium</taxon>
    </lineage>
</organism>
<dbReference type="AlphaFoldDB" id="A0A537JCY6"/>
<dbReference type="PANTHER" id="PTHR43750">
    <property type="entry name" value="UDP-GLUCOSE 6-DEHYDROGENASE TUAD"/>
    <property type="match status" value="1"/>
</dbReference>
<proteinExistence type="predicted"/>
<dbReference type="SUPFAM" id="SSF51735">
    <property type="entry name" value="NAD(P)-binding Rossmann-fold domains"/>
    <property type="match status" value="1"/>
</dbReference>
<dbReference type="Pfam" id="PF03721">
    <property type="entry name" value="UDPG_MGDP_dh_N"/>
    <property type="match status" value="1"/>
</dbReference>
<dbReference type="GO" id="GO:0051287">
    <property type="term" value="F:NAD binding"/>
    <property type="evidence" value="ECO:0007669"/>
    <property type="project" value="InterPro"/>
</dbReference>
<accession>A0A537JCY6</accession>
<gene>
    <name evidence="3" type="ORF">E6H03_07050</name>
</gene>
<feature type="region of interest" description="Disordered" evidence="1">
    <location>
        <begin position="145"/>
        <end position="183"/>
    </location>
</feature>
<dbReference type="PANTHER" id="PTHR43750:SF3">
    <property type="entry name" value="UDP-GLUCOSE 6-DEHYDROGENASE TUAD"/>
    <property type="match status" value="1"/>
</dbReference>
<name>A0A537JCY6_9BACT</name>
<reference evidence="3 4" key="1">
    <citation type="journal article" date="2019" name="Nat. Microbiol.">
        <title>Mediterranean grassland soil C-N compound turnover is dependent on rainfall and depth, and is mediated by genomically divergent microorganisms.</title>
        <authorList>
            <person name="Diamond S."/>
            <person name="Andeer P.F."/>
            <person name="Li Z."/>
            <person name="Crits-Christoph A."/>
            <person name="Burstein D."/>
            <person name="Anantharaman K."/>
            <person name="Lane K.R."/>
            <person name="Thomas B.C."/>
            <person name="Pan C."/>
            <person name="Northen T.R."/>
            <person name="Banfield J.F."/>
        </authorList>
    </citation>
    <scope>NUCLEOTIDE SEQUENCE [LARGE SCALE GENOMIC DNA]</scope>
    <source>
        <strain evidence="3">NP_6</strain>
    </source>
</reference>
<evidence type="ECO:0000313" key="4">
    <source>
        <dbReference type="Proteomes" id="UP000318093"/>
    </source>
</evidence>
<evidence type="ECO:0000256" key="1">
    <source>
        <dbReference type="SAM" id="MobiDB-lite"/>
    </source>
</evidence>
<dbReference type="Gene3D" id="3.40.50.720">
    <property type="entry name" value="NAD(P)-binding Rossmann-like Domain"/>
    <property type="match status" value="1"/>
</dbReference>
<evidence type="ECO:0000313" key="3">
    <source>
        <dbReference type="EMBL" id="TMI81395.1"/>
    </source>
</evidence>
<evidence type="ECO:0000259" key="2">
    <source>
        <dbReference type="Pfam" id="PF03721"/>
    </source>
</evidence>
<sequence>MNVTMIGAGRVGLVAAACLAELGIKVHCVDKIAERIDGLRVGTMPFQEPGLAELVRKNVHAGRLCFSTNLDEAVDRSLVLFVAVGTEDEVPGKPNLKGLFEVGRQIARVMKEYRVLTIKSTVPPGTARLLRLQPRVLARGIGHRGFHAPGPRRPWGTQPACAGDHEGHLPASLSRGYAHRDDG</sequence>
<dbReference type="InterPro" id="IPR001732">
    <property type="entry name" value="UDP-Glc/GDP-Man_DH_N"/>
</dbReference>
<comment type="caution">
    <text evidence="3">The sequence shown here is derived from an EMBL/GenBank/DDBJ whole genome shotgun (WGS) entry which is preliminary data.</text>
</comment>
<protein>
    <submittedName>
        <fullName evidence="3">UDP-glucose/GDP-mannose dehydrogenase family protein</fullName>
    </submittedName>
</protein>
<dbReference type="EMBL" id="VBAN01000211">
    <property type="protein sequence ID" value="TMI81395.1"/>
    <property type="molecule type" value="Genomic_DNA"/>
</dbReference>